<proteinExistence type="predicted"/>
<organism evidence="1 2">
    <name type="scientific">Streptococcus parauberis</name>
    <dbReference type="NCBI Taxonomy" id="1348"/>
    <lineage>
        <taxon>Bacteria</taxon>
        <taxon>Bacillati</taxon>
        <taxon>Bacillota</taxon>
        <taxon>Bacilli</taxon>
        <taxon>Lactobacillales</taxon>
        <taxon>Streptococcaceae</taxon>
        <taxon>Streptococcus</taxon>
    </lineage>
</organism>
<sequence length="314" mass="36393">MYFPYLRGRQYELIAIRELLVQEKLSDKVIPLIEPVKFSPTLINTLGVFKEQNKKFSLILNPEVGTFKEEFVIGDKVNLIDKLENTLENNPHFYAATIMNKNFQPEDNFLESKKFENQVVICKNVDDLKAYKNNYGELQIAYNIILENSRLKRKISGEKVKLCDNFTKLSRNTDYSNDEDEFYSDDHIYFRDDEYVGFSDYSVVGESYSESGFAPYAVAIHIVYFDQENNLRIRHFVSDSNLDPTNPAGKFKEALTKLVKAVEKGEIQSSLAIEEFRRLYDTQSYPGLGTVKKLSIMHHLELVGNYLDEYDGVK</sequence>
<dbReference type="EMBL" id="NSGR01000010">
    <property type="protein sequence ID" value="PCH10802.1"/>
    <property type="molecule type" value="Genomic_DNA"/>
</dbReference>
<evidence type="ECO:0008006" key="3">
    <source>
        <dbReference type="Google" id="ProtNLM"/>
    </source>
</evidence>
<name>A0A854WNP7_9STRE</name>
<evidence type="ECO:0000313" key="2">
    <source>
        <dbReference type="Proteomes" id="UP000217465"/>
    </source>
</evidence>
<comment type="caution">
    <text evidence="1">The sequence shown here is derived from an EMBL/GenBank/DDBJ whole genome shotgun (WGS) entry which is preliminary data.</text>
</comment>
<gene>
    <name evidence="1" type="ORF">A9Y57_02092</name>
</gene>
<accession>A0A854WNP7</accession>
<dbReference type="AlphaFoldDB" id="A0A854WNP7"/>
<evidence type="ECO:0000313" key="1">
    <source>
        <dbReference type="EMBL" id="PCH10802.1"/>
    </source>
</evidence>
<dbReference type="InterPro" id="IPR047727">
    <property type="entry name" value="Sce7725-like"/>
</dbReference>
<dbReference type="Proteomes" id="UP000217465">
    <property type="component" value="Unassembled WGS sequence"/>
</dbReference>
<reference evidence="1 2" key="1">
    <citation type="submission" date="2016-06" db="EMBL/GenBank/DDBJ databases">
        <authorList>
            <person name="Haines A.N."/>
            <person name="Council K.R."/>
        </authorList>
    </citation>
    <scope>NUCLEOTIDE SEQUENCE [LARGE SCALE GENOMIC DNA]</scope>
    <source>
        <strain evidence="1 2">SP158-29</strain>
    </source>
</reference>
<dbReference type="RefSeq" id="WP_096633997.1">
    <property type="nucleotide sequence ID" value="NZ_NSGR01000010.1"/>
</dbReference>
<protein>
    <recommendedName>
        <fullName evidence="3">Sce7725 family protein</fullName>
    </recommendedName>
</protein>
<dbReference type="NCBIfam" id="NF033831">
    <property type="entry name" value="sce7725_fam"/>
    <property type="match status" value="1"/>
</dbReference>